<protein>
    <recommendedName>
        <fullName evidence="3">Tetratricopeptide repeat protein</fullName>
    </recommendedName>
</protein>
<organism evidence="1 2">
    <name type="scientific">Burkholderia ubonensis</name>
    <dbReference type="NCBI Taxonomy" id="101571"/>
    <lineage>
        <taxon>Bacteria</taxon>
        <taxon>Pseudomonadati</taxon>
        <taxon>Pseudomonadota</taxon>
        <taxon>Betaproteobacteria</taxon>
        <taxon>Burkholderiales</taxon>
        <taxon>Burkholderiaceae</taxon>
        <taxon>Burkholderia</taxon>
        <taxon>Burkholderia cepacia complex</taxon>
    </lineage>
</organism>
<sequence>MQLAELAAQFRAAMATADYALALKLAQTALARTPSNMTILGDYALCLMRTGRYEDAYRVYMQIHDAPPVHRARASDTWLDGLAEVCGWLGKHDELRQHGHRSLAEADETFRHGPRWPLPAVPPRFDPNARTRNVIAYSLYGANPRYCETAVMNARVTHELYPAWTCRVYLDASVPEHVQRRLRDAGAELVAMDHDERRAIPGTLWRFLVMDDPGVDRFIVRDADSLLSEREVAAVDEWLVSDRLFHHMRDYFTHTELLLAGLWGGCTRVIPPVAPLILDFVANYRGRARFTDQQFLRTVLWPTVRESIMNHDELFDFHDARPFPAHAPVRWRTDRFHVGSNTAYASIGGPSSLSDGACQPIELVRAGESALAYNARVHQHNWALNLPFFLVDEFRSGNLQVVAR</sequence>
<dbReference type="Proteomes" id="UP000061665">
    <property type="component" value="Unassembled WGS sequence"/>
</dbReference>
<dbReference type="InterPro" id="IPR011990">
    <property type="entry name" value="TPR-like_helical_dom_sf"/>
</dbReference>
<evidence type="ECO:0000313" key="1">
    <source>
        <dbReference type="EMBL" id="KVM39026.1"/>
    </source>
</evidence>
<comment type="caution">
    <text evidence="1">The sequence shown here is derived from an EMBL/GenBank/DDBJ whole genome shotgun (WGS) entry which is preliminary data.</text>
</comment>
<dbReference type="EMBL" id="LOZE01000018">
    <property type="protein sequence ID" value="KVM39026.1"/>
    <property type="molecule type" value="Genomic_DNA"/>
</dbReference>
<gene>
    <name evidence="1" type="ORF">WJ53_26330</name>
</gene>
<dbReference type="SUPFAM" id="SSF48452">
    <property type="entry name" value="TPR-like"/>
    <property type="match status" value="1"/>
</dbReference>
<dbReference type="AlphaFoldDB" id="A0AB73G9D8"/>
<evidence type="ECO:0000313" key="2">
    <source>
        <dbReference type="Proteomes" id="UP000061665"/>
    </source>
</evidence>
<accession>A0AB73G9D8</accession>
<dbReference type="Pfam" id="PF14559">
    <property type="entry name" value="TPR_19"/>
    <property type="match status" value="1"/>
</dbReference>
<proteinExistence type="predicted"/>
<dbReference type="RefSeq" id="WP_059722995.1">
    <property type="nucleotide sequence ID" value="NZ_LOYI01000024.1"/>
</dbReference>
<name>A0AB73G9D8_9BURK</name>
<evidence type="ECO:0008006" key="3">
    <source>
        <dbReference type="Google" id="ProtNLM"/>
    </source>
</evidence>
<dbReference type="Gene3D" id="1.25.40.10">
    <property type="entry name" value="Tetratricopeptide repeat domain"/>
    <property type="match status" value="1"/>
</dbReference>
<reference evidence="1 2" key="1">
    <citation type="submission" date="2015-11" db="EMBL/GenBank/DDBJ databases">
        <title>Expanding the genomic diversity of Burkholderia species for the development of highly accurate diagnostics.</title>
        <authorList>
            <person name="Sahl J."/>
            <person name="Keim P."/>
            <person name="Wagner D."/>
        </authorList>
    </citation>
    <scope>NUCLEOTIDE SEQUENCE [LARGE SCALE GENOMIC DNA]</scope>
    <source>
        <strain evidence="1 2">MSMB2058</strain>
    </source>
</reference>